<proteinExistence type="predicted"/>
<name>B3S415_TRIAD</name>
<dbReference type="OrthoDB" id="3821113at2759"/>
<dbReference type="InterPro" id="IPR034595">
    <property type="entry name" value="NDUFAF8"/>
</dbReference>
<accession>B3S415</accession>
<dbReference type="PANTHER" id="PTHR34561:SF1">
    <property type="entry name" value="NADH DEHYDROGENASE [UBIQUINONE] 1 ALPHA SUBCOMPLEX ASSEMBLY FACTOR 8"/>
    <property type="match status" value="1"/>
</dbReference>
<dbReference type="CTD" id="6756319"/>
<dbReference type="EMBL" id="DS985249">
    <property type="protein sequence ID" value="EDV22379.1"/>
    <property type="molecule type" value="Genomic_DNA"/>
</dbReference>
<dbReference type="HOGENOM" id="CLU_2161586_0_0_1"/>
<dbReference type="AlphaFoldDB" id="B3S415"/>
<dbReference type="PANTHER" id="PTHR34561">
    <property type="entry name" value="NADH DEHYDROGENASE [UBIQUINONE] 1 ALPHA SUBCOMPLEX ASSEMBLY FACTOR 8"/>
    <property type="match status" value="1"/>
</dbReference>
<dbReference type="KEGG" id="tad:TRIADDRAFT_58919"/>
<organism evidence="1 2">
    <name type="scientific">Trichoplax adhaerens</name>
    <name type="common">Trichoplax reptans</name>
    <dbReference type="NCBI Taxonomy" id="10228"/>
    <lineage>
        <taxon>Eukaryota</taxon>
        <taxon>Metazoa</taxon>
        <taxon>Placozoa</taxon>
        <taxon>Uniplacotomia</taxon>
        <taxon>Trichoplacea</taxon>
        <taxon>Trichoplacidae</taxon>
        <taxon>Trichoplax</taxon>
    </lineage>
</organism>
<gene>
    <name evidence="1" type="ORF">TRIADDRAFT_58919</name>
</gene>
<sequence length="111" mass="12517">MTFHHCFADLTVMIGHHGHKVMSSVQSARKRLANMPKVLQACHNEAIIYGKCVSQKENLGHNNCLKEFNALAECARATYSVLYCLYAPFASYLMAICEKKQLSSTSTRYLK</sequence>
<evidence type="ECO:0000313" key="1">
    <source>
        <dbReference type="EMBL" id="EDV22379.1"/>
    </source>
</evidence>
<protein>
    <recommendedName>
        <fullName evidence="3">IMS import disulfide relay-system CHCH-CHCH-like Cx9C domain-containing protein</fullName>
    </recommendedName>
</protein>
<dbReference type="Gene3D" id="1.10.287.2900">
    <property type="match status" value="1"/>
</dbReference>
<dbReference type="GO" id="GO:0032981">
    <property type="term" value="P:mitochondrial respiratory chain complex I assembly"/>
    <property type="evidence" value="ECO:0000318"/>
    <property type="project" value="GO_Central"/>
</dbReference>
<reference evidence="1 2" key="1">
    <citation type="journal article" date="2008" name="Nature">
        <title>The Trichoplax genome and the nature of placozoans.</title>
        <authorList>
            <person name="Srivastava M."/>
            <person name="Begovic E."/>
            <person name="Chapman J."/>
            <person name="Putnam N.H."/>
            <person name="Hellsten U."/>
            <person name="Kawashima T."/>
            <person name="Kuo A."/>
            <person name="Mitros T."/>
            <person name="Salamov A."/>
            <person name="Carpenter M.L."/>
            <person name="Signorovitch A.Y."/>
            <person name="Moreno M.A."/>
            <person name="Kamm K."/>
            <person name="Grimwood J."/>
            <person name="Schmutz J."/>
            <person name="Shapiro H."/>
            <person name="Grigoriev I.V."/>
            <person name="Buss L.W."/>
            <person name="Schierwater B."/>
            <person name="Dellaporta S.L."/>
            <person name="Rokhsar D.S."/>
        </authorList>
    </citation>
    <scope>NUCLEOTIDE SEQUENCE [LARGE SCALE GENOMIC DNA]</scope>
    <source>
        <strain evidence="1 2">Grell-BS-1999</strain>
    </source>
</reference>
<dbReference type="GeneID" id="6756319"/>
<dbReference type="Proteomes" id="UP000009022">
    <property type="component" value="Unassembled WGS sequence"/>
</dbReference>
<dbReference type="PhylomeDB" id="B3S415"/>
<keyword evidence="2" id="KW-1185">Reference proteome</keyword>
<dbReference type="RefSeq" id="XP_002114923.1">
    <property type="nucleotide sequence ID" value="XM_002114887.1"/>
</dbReference>
<dbReference type="InParanoid" id="B3S415"/>
<evidence type="ECO:0008006" key="3">
    <source>
        <dbReference type="Google" id="ProtNLM"/>
    </source>
</evidence>
<evidence type="ECO:0000313" key="2">
    <source>
        <dbReference type="Proteomes" id="UP000009022"/>
    </source>
</evidence>
<dbReference type="GO" id="GO:0005739">
    <property type="term" value="C:mitochondrion"/>
    <property type="evidence" value="ECO:0000318"/>
    <property type="project" value="GO_Central"/>
</dbReference>